<proteinExistence type="predicted"/>
<accession>A0A934TXN8</accession>
<dbReference type="EMBL" id="JAEPWM010000020">
    <property type="protein sequence ID" value="MBK6009418.1"/>
    <property type="molecule type" value="Genomic_DNA"/>
</dbReference>
<dbReference type="Proteomes" id="UP000630528">
    <property type="component" value="Unassembled WGS sequence"/>
</dbReference>
<organism evidence="1 2">
    <name type="scientific">Ramlibacter ginsenosidimutans</name>
    <dbReference type="NCBI Taxonomy" id="502333"/>
    <lineage>
        <taxon>Bacteria</taxon>
        <taxon>Pseudomonadati</taxon>
        <taxon>Pseudomonadota</taxon>
        <taxon>Betaproteobacteria</taxon>
        <taxon>Burkholderiales</taxon>
        <taxon>Comamonadaceae</taxon>
        <taxon>Ramlibacter</taxon>
    </lineage>
</organism>
<reference evidence="1" key="2">
    <citation type="submission" date="2021-01" db="EMBL/GenBank/DDBJ databases">
        <authorList>
            <person name="Kang M."/>
        </authorList>
    </citation>
    <scope>NUCLEOTIDE SEQUENCE</scope>
    <source>
        <strain evidence="1">KACC 17527</strain>
    </source>
</reference>
<reference evidence="1" key="1">
    <citation type="journal article" date="2012" name="J. Microbiol. Biotechnol.">
        <title>Ramlibacter ginsenosidimutans sp. nov., with ginsenoside-converting activity.</title>
        <authorList>
            <person name="Wang L."/>
            <person name="An D.S."/>
            <person name="Kim S.G."/>
            <person name="Jin F.X."/>
            <person name="Kim S.C."/>
            <person name="Lee S.T."/>
            <person name="Im W.T."/>
        </authorList>
    </citation>
    <scope>NUCLEOTIDE SEQUENCE</scope>
    <source>
        <strain evidence="1">KACC 17527</strain>
    </source>
</reference>
<dbReference type="AlphaFoldDB" id="A0A934TXN8"/>
<protein>
    <submittedName>
        <fullName evidence="1">Uncharacterized protein</fullName>
    </submittedName>
</protein>
<comment type="caution">
    <text evidence="1">The sequence shown here is derived from an EMBL/GenBank/DDBJ whole genome shotgun (WGS) entry which is preliminary data.</text>
</comment>
<gene>
    <name evidence="1" type="ORF">JJB11_25245</name>
</gene>
<name>A0A934TXN8_9BURK</name>
<evidence type="ECO:0000313" key="2">
    <source>
        <dbReference type="Proteomes" id="UP000630528"/>
    </source>
</evidence>
<keyword evidence="2" id="KW-1185">Reference proteome</keyword>
<dbReference type="RefSeq" id="WP_201178011.1">
    <property type="nucleotide sequence ID" value="NZ_JAEPWM010000020.1"/>
</dbReference>
<evidence type="ECO:0000313" key="1">
    <source>
        <dbReference type="EMBL" id="MBK6009418.1"/>
    </source>
</evidence>
<sequence length="125" mass="13849">MAVSEFQAIHAVALQMAAALDTYEADTDAMVAAWPDLERYRTVSGDVDRLRMYSSSLPATSVQWAELLIAHAQLVHYLWRDCYGEGGGSAEAFRQVRDHHADCIAALRSRCARLARSRHPPPHAA</sequence>